<dbReference type="Proteomes" id="UP001499910">
    <property type="component" value="Unassembled WGS sequence"/>
</dbReference>
<reference evidence="3" key="1">
    <citation type="journal article" date="2019" name="Int. J. Syst. Evol. Microbiol.">
        <title>The Global Catalogue of Microorganisms (GCM) 10K type strain sequencing project: providing services to taxonomists for standard genome sequencing and annotation.</title>
        <authorList>
            <consortium name="The Broad Institute Genomics Platform"/>
            <consortium name="The Broad Institute Genome Sequencing Center for Infectious Disease"/>
            <person name="Wu L."/>
            <person name="Ma J."/>
        </authorList>
    </citation>
    <scope>NUCLEOTIDE SEQUENCE [LARGE SCALE GENOMIC DNA]</scope>
    <source>
        <strain evidence="3">JCM 18015</strain>
    </source>
</reference>
<dbReference type="Pfam" id="PF04101">
    <property type="entry name" value="Glyco_tran_28_C"/>
    <property type="match status" value="1"/>
</dbReference>
<keyword evidence="3" id="KW-1185">Reference proteome</keyword>
<protein>
    <submittedName>
        <fullName evidence="2">Antifreeze protein, type I</fullName>
    </submittedName>
</protein>
<dbReference type="PANTHER" id="PTHR21015:SF22">
    <property type="entry name" value="GLYCOSYLTRANSFERASE"/>
    <property type="match status" value="1"/>
</dbReference>
<gene>
    <name evidence="2" type="ORF">GCM10023209_23740</name>
</gene>
<evidence type="ECO:0000313" key="2">
    <source>
        <dbReference type="EMBL" id="GAA5075606.1"/>
    </source>
</evidence>
<evidence type="ECO:0000259" key="1">
    <source>
        <dbReference type="Pfam" id="PF04101"/>
    </source>
</evidence>
<feature type="domain" description="Glycosyl transferase family 28 C-terminal" evidence="1">
    <location>
        <begin position="604"/>
        <end position="682"/>
    </location>
</feature>
<proteinExistence type="predicted"/>
<dbReference type="Gene3D" id="3.40.50.2000">
    <property type="entry name" value="Glycogen Phosphorylase B"/>
    <property type="match status" value="1"/>
</dbReference>
<evidence type="ECO:0000313" key="3">
    <source>
        <dbReference type="Proteomes" id="UP001499910"/>
    </source>
</evidence>
<sequence>MPDEAQFQNYDVVLLADMARSSDAGLRLRHEMLALRSQGYRVGLINLAPADGRKPILPDIALCIREGLADPLTPGAELRAKLAVVYSPGLIKEPVKDLAGFKADKVVLVLDRAPNLGQMGLWLSFNVGQMILAPTNRWVRAKLDELQLPIEIEEEDWRSVARAIRPASDHRPTARTRVLGRISAPGGAQWPTTAKEIAATYPNDASFDFRVIGPPPSEVVAKSKVTKHWSVLGSADTTVARFLEPLDVFLYFPSALTPEFPEAAIATAMASGKLVVLPPRFSPHFGPGVLYCEPETALAEIEQIFKDEDELGNLSEQARSYAALLFGQDTYLRRIARLIGRPAAEAPRRTPQAKKSRVLFVPSNGVGLGHATRLLAIARRMGDGIEPIFLGFGQATGVLESFGYTAEYCPSYSDIGAEIADWDEWLRYELGDALERHDPAAVIYDGNHPTPGLVHAALARGDCRLAWVRRGMCPEKPSPYLENSRFFDCIIEPGELATEYDTGPTALRRHESVPVAPIRLLDKEELLSRDEARAKLNLSGDKPAVLVQLGAGANRDILDLTDRIVTELQRFDGVQIVIAEWTNTAVRMPHWPGTKLLRGFPISQVFNAFDFSVSAAGYNTYHEVAAFGLPTIFVANRHPSMDDQGARAEFAQDNGFGFDLREDEMHLFPSLCEAMLNARANAFLRQASRTFETENGADEAARILSQMVLGQ</sequence>
<dbReference type="PANTHER" id="PTHR21015">
    <property type="entry name" value="UDP-N-ACETYLGLUCOSAMINE--N-ACETYLMURAMYL-(PENTAPEPTIDE) PYROPHOSPHORYL-UNDECAPRENOL N-ACETYLGLUCOSAMINE TRANSFERASE 1"/>
    <property type="match status" value="1"/>
</dbReference>
<accession>A0ABP9LHT7</accession>
<organism evidence="2 3">
    <name type="scientific">[Roseibacterium] beibuensis</name>
    <dbReference type="NCBI Taxonomy" id="1193142"/>
    <lineage>
        <taxon>Bacteria</taxon>
        <taxon>Pseudomonadati</taxon>
        <taxon>Pseudomonadota</taxon>
        <taxon>Alphaproteobacteria</taxon>
        <taxon>Rhodobacterales</taxon>
        <taxon>Roseobacteraceae</taxon>
        <taxon>Roseicyclus</taxon>
    </lineage>
</organism>
<dbReference type="SUPFAM" id="SSF53756">
    <property type="entry name" value="UDP-Glycosyltransferase/glycogen phosphorylase"/>
    <property type="match status" value="1"/>
</dbReference>
<dbReference type="RefSeq" id="WP_259548841.1">
    <property type="nucleotide sequence ID" value="NZ_BAABHW010000003.1"/>
</dbReference>
<dbReference type="EMBL" id="BAABHW010000003">
    <property type="protein sequence ID" value="GAA5075606.1"/>
    <property type="molecule type" value="Genomic_DNA"/>
</dbReference>
<dbReference type="InterPro" id="IPR007235">
    <property type="entry name" value="Glyco_trans_28_C"/>
</dbReference>
<comment type="caution">
    <text evidence="2">The sequence shown here is derived from an EMBL/GenBank/DDBJ whole genome shotgun (WGS) entry which is preliminary data.</text>
</comment>
<name>A0ABP9LHT7_9RHOB</name>